<keyword evidence="1" id="KW-1133">Transmembrane helix</keyword>
<evidence type="ECO:0000313" key="3">
    <source>
        <dbReference type="Proteomes" id="UP000315908"/>
    </source>
</evidence>
<evidence type="ECO:0000313" key="2">
    <source>
        <dbReference type="EMBL" id="TWI25047.1"/>
    </source>
</evidence>
<reference evidence="2 3" key="1">
    <citation type="journal article" date="2015" name="Stand. Genomic Sci.">
        <title>Genomic Encyclopedia of Bacterial and Archaeal Type Strains, Phase III: the genomes of soil and plant-associated and newly described type strains.</title>
        <authorList>
            <person name="Whitman W.B."/>
            <person name="Woyke T."/>
            <person name="Klenk H.P."/>
            <person name="Zhou Y."/>
            <person name="Lilburn T.G."/>
            <person name="Beck B.J."/>
            <person name="De Vos P."/>
            <person name="Vandamme P."/>
            <person name="Eisen J.A."/>
            <person name="Garrity G."/>
            <person name="Hugenholtz P."/>
            <person name="Kyrpides N.C."/>
        </authorList>
    </citation>
    <scope>NUCLEOTIDE SEQUENCE [LARGE SCALE GENOMIC DNA]</scope>
    <source>
        <strain evidence="2 3">CGMCC 1.6855</strain>
    </source>
</reference>
<evidence type="ECO:0000256" key="1">
    <source>
        <dbReference type="SAM" id="Phobius"/>
    </source>
</evidence>
<name>A0A562MYQ5_9SPHI</name>
<organism evidence="2 3">
    <name type="scientific">Sphingobacterium siyangense</name>
    <dbReference type="NCBI Taxonomy" id="459529"/>
    <lineage>
        <taxon>Bacteria</taxon>
        <taxon>Pseudomonadati</taxon>
        <taxon>Bacteroidota</taxon>
        <taxon>Sphingobacteriia</taxon>
        <taxon>Sphingobacteriales</taxon>
        <taxon>Sphingobacteriaceae</taxon>
        <taxon>Sphingobacterium</taxon>
    </lineage>
</organism>
<dbReference type="Proteomes" id="UP000315908">
    <property type="component" value="Unassembled WGS sequence"/>
</dbReference>
<keyword evidence="1" id="KW-0812">Transmembrane</keyword>
<dbReference type="AlphaFoldDB" id="A0A562MYQ5"/>
<feature type="transmembrane region" description="Helical" evidence="1">
    <location>
        <begin position="21"/>
        <end position="39"/>
    </location>
</feature>
<proteinExistence type="predicted"/>
<accession>A0A562MYQ5</accession>
<dbReference type="RefSeq" id="WP_257786997.1">
    <property type="nucleotide sequence ID" value="NZ_DAINKZ010000004.1"/>
</dbReference>
<sequence>MKEKQENKGRSSAHNLSGDRIAKIIVVVLIIAMIFQLYIG</sequence>
<comment type="caution">
    <text evidence="2">The sequence shown here is derived from an EMBL/GenBank/DDBJ whole genome shotgun (WGS) entry which is preliminary data.</text>
</comment>
<keyword evidence="1" id="KW-0472">Membrane</keyword>
<dbReference type="EMBL" id="VLKR01000002">
    <property type="protein sequence ID" value="TWI25047.1"/>
    <property type="molecule type" value="Genomic_DNA"/>
</dbReference>
<protein>
    <submittedName>
        <fullName evidence="2">Uncharacterized protein</fullName>
    </submittedName>
</protein>
<gene>
    <name evidence="2" type="ORF">IQ31_00637</name>
</gene>